<dbReference type="AlphaFoldDB" id="A0A1S6INX7"/>
<reference evidence="1 2" key="1">
    <citation type="journal article" date="2014" name="Int. J. Syst. Evol. Microbiol.">
        <title>Jeotgalibaca dankookensis gen. nov., sp. nov., a member of the family Carnobacteriaceae, isolated from seujeot (Korean traditional food).</title>
        <authorList>
            <person name="Lee D.G."/>
            <person name="Trujillo M.E."/>
            <person name="Kang H."/>
            <person name="Ahn T.Y."/>
        </authorList>
    </citation>
    <scope>NUCLEOTIDE SEQUENCE [LARGE SCALE GENOMIC DNA]</scope>
    <source>
        <strain evidence="1 2">EX-07</strain>
    </source>
</reference>
<proteinExistence type="predicted"/>
<organism evidence="1 2">
    <name type="scientific">Jeotgalibaca dankookensis</name>
    <dbReference type="NCBI Taxonomy" id="708126"/>
    <lineage>
        <taxon>Bacteria</taxon>
        <taxon>Bacillati</taxon>
        <taxon>Bacillota</taxon>
        <taxon>Bacilli</taxon>
        <taxon>Lactobacillales</taxon>
        <taxon>Carnobacteriaceae</taxon>
        <taxon>Jeotgalibaca</taxon>
    </lineage>
</organism>
<protein>
    <submittedName>
        <fullName evidence="1">Uncharacterized protein</fullName>
    </submittedName>
</protein>
<dbReference type="RefSeq" id="WP_227807224.1">
    <property type="nucleotide sequence ID" value="NZ_BBYN01000035.1"/>
</dbReference>
<accession>A0A1S6INX7</accession>
<dbReference type="Proteomes" id="UP000188993">
    <property type="component" value="Chromosome"/>
</dbReference>
<dbReference type="EMBL" id="CP019728">
    <property type="protein sequence ID" value="AQS53251.1"/>
    <property type="molecule type" value="Genomic_DNA"/>
</dbReference>
<evidence type="ECO:0000313" key="1">
    <source>
        <dbReference type="EMBL" id="AQS53251.1"/>
    </source>
</evidence>
<gene>
    <name evidence="1" type="ORF">BW727_100858</name>
</gene>
<sequence>MNHYAMNELTKLSVSNTPPYDALQAFVRDNHIAIAGREEGPLSKYIFGAKDVFKVKGST</sequence>
<name>A0A1S6INX7_9LACT</name>
<evidence type="ECO:0000313" key="2">
    <source>
        <dbReference type="Proteomes" id="UP000188993"/>
    </source>
</evidence>
<dbReference type="KEGG" id="jda:BW727_100858"/>
<keyword evidence="2" id="KW-1185">Reference proteome</keyword>
<dbReference type="STRING" id="708126.BW727_100858"/>